<dbReference type="AlphaFoldDB" id="A0A0B7FUC0"/>
<keyword evidence="7 9" id="KW-0326">Glycosidase</keyword>
<evidence type="ECO:0000256" key="9">
    <source>
        <dbReference type="RuleBase" id="RU000489"/>
    </source>
</evidence>
<evidence type="ECO:0000256" key="2">
    <source>
        <dbReference type="ARBA" id="ARBA00022729"/>
    </source>
</evidence>
<protein>
    <submittedName>
        <fullName evidence="12">Chitotriosidase-1</fullName>
    </submittedName>
</protein>
<comment type="similarity">
    <text evidence="10">Belongs to the glycosyl hydrolase 18 family.</text>
</comment>
<accession>A0A0B7FUC0</accession>
<name>A0A0B7FUC0_THACB</name>
<evidence type="ECO:0000313" key="13">
    <source>
        <dbReference type="Proteomes" id="UP000059188"/>
    </source>
</evidence>
<dbReference type="GO" id="GO:0008061">
    <property type="term" value="F:chitin binding"/>
    <property type="evidence" value="ECO:0007669"/>
    <property type="project" value="InterPro"/>
</dbReference>
<evidence type="ECO:0000256" key="5">
    <source>
        <dbReference type="ARBA" id="ARBA00023180"/>
    </source>
</evidence>
<dbReference type="PANTHER" id="PTHR11177">
    <property type="entry name" value="CHITINASE"/>
    <property type="match status" value="1"/>
</dbReference>
<dbReference type="InterPro" id="IPR050314">
    <property type="entry name" value="Glycosyl_Hydrlase_18"/>
</dbReference>
<dbReference type="Gene3D" id="3.10.50.10">
    <property type="match status" value="1"/>
</dbReference>
<keyword evidence="13" id="KW-1185">Reference proteome</keyword>
<dbReference type="PANTHER" id="PTHR11177:SF397">
    <property type="entry name" value="CHITINASE"/>
    <property type="match status" value="1"/>
</dbReference>
<dbReference type="SUPFAM" id="SSF54556">
    <property type="entry name" value="Chitinase insertion domain"/>
    <property type="match status" value="1"/>
</dbReference>
<dbReference type="SMART" id="SM00636">
    <property type="entry name" value="Glyco_18"/>
    <property type="match status" value="1"/>
</dbReference>
<dbReference type="SUPFAM" id="SSF51445">
    <property type="entry name" value="(Trans)glycosidases"/>
    <property type="match status" value="1"/>
</dbReference>
<evidence type="ECO:0000256" key="3">
    <source>
        <dbReference type="ARBA" id="ARBA00022801"/>
    </source>
</evidence>
<dbReference type="InterPro" id="IPR017853">
    <property type="entry name" value="GH"/>
</dbReference>
<dbReference type="EMBL" id="LN679153">
    <property type="protein sequence ID" value="CEL61305.1"/>
    <property type="molecule type" value="Genomic_DNA"/>
</dbReference>
<evidence type="ECO:0000256" key="1">
    <source>
        <dbReference type="ARBA" id="ARBA00000822"/>
    </source>
</evidence>
<dbReference type="Proteomes" id="UP000059188">
    <property type="component" value="Unassembled WGS sequence"/>
</dbReference>
<keyword evidence="6" id="KW-0119">Carbohydrate metabolism</keyword>
<sequence length="505" mass="55360">MDPSAFALIDDSNHITPARSSDTDLYRQVMKLKDSNPDLKIFISVGGWAFNDPGPSQRRFSIVASSSQNRAAFISSSLQFMKTYGFDGIDIDWEYPVDSLRGGVAEDKSNFNLLMKEFRAAIRSSGTPYGLTLTTPSSYYYLRHFDVEELAKWIDWFNHMTYDLHGVWDRDSVWLGPYVNSHSNLTEIDISLDLFWRNKIPASKVSIGLGFYGRSFQLQSSSCTSPGCLFTGPANKGECTGEAGILSFSEIQRAIGSTSLTRKRAATVKWDKTAAVKYATWDDQWISYDDEDTFKQKIDYANKLGLGGMLIWAADQDDGDYSAMNAISKNVGINNLKLSIKSDGDKSKRDIKSLKDTCVSTDCSEDPRCDSGYTPISVRSKPDKLTAKCKKGLKQLICCPSNSQPQSCRWAGEAPNCRNENQCTAGEEELARDSSGDGAKCLQSAKTLCCTPPKPVVDALKQCKWFGTSPSCGGDGLCADPGYPVQVTTGVGLGGNGNYNASTFG</sequence>
<dbReference type="Pfam" id="PF00704">
    <property type="entry name" value="Glyco_hydro_18"/>
    <property type="match status" value="1"/>
</dbReference>
<dbReference type="Gene3D" id="3.20.20.80">
    <property type="entry name" value="Glycosidases"/>
    <property type="match status" value="1"/>
</dbReference>
<dbReference type="GO" id="GO:0006032">
    <property type="term" value="P:chitin catabolic process"/>
    <property type="evidence" value="ECO:0007669"/>
    <property type="project" value="UniProtKB-KW"/>
</dbReference>
<evidence type="ECO:0000259" key="11">
    <source>
        <dbReference type="PROSITE" id="PS51910"/>
    </source>
</evidence>
<dbReference type="FunFam" id="3.10.50.10:FF:000003">
    <property type="entry name" value="Class V chitinase CHIT5b"/>
    <property type="match status" value="1"/>
</dbReference>
<keyword evidence="5" id="KW-0325">Glycoprotein</keyword>
<keyword evidence="3 9" id="KW-0378">Hydrolase</keyword>
<evidence type="ECO:0000256" key="7">
    <source>
        <dbReference type="ARBA" id="ARBA00023295"/>
    </source>
</evidence>
<keyword evidence="2" id="KW-0732">Signal</keyword>
<dbReference type="InterPro" id="IPR029070">
    <property type="entry name" value="Chitinase_insertion_sf"/>
</dbReference>
<evidence type="ECO:0000256" key="4">
    <source>
        <dbReference type="ARBA" id="ARBA00023024"/>
    </source>
</evidence>
<gene>
    <name evidence="12" type="ORF">RSOLAG1IB_09917</name>
</gene>
<evidence type="ECO:0000256" key="6">
    <source>
        <dbReference type="ARBA" id="ARBA00023277"/>
    </source>
</evidence>
<dbReference type="STRING" id="1108050.A0A0B7FUC0"/>
<dbReference type="GO" id="GO:0008843">
    <property type="term" value="F:endochitinase activity"/>
    <property type="evidence" value="ECO:0007669"/>
    <property type="project" value="UniProtKB-EC"/>
</dbReference>
<feature type="domain" description="GH18" evidence="11">
    <location>
        <begin position="1"/>
        <end position="334"/>
    </location>
</feature>
<keyword evidence="8" id="KW-0624">Polysaccharide degradation</keyword>
<evidence type="ECO:0000256" key="10">
    <source>
        <dbReference type="RuleBase" id="RU004453"/>
    </source>
</evidence>
<reference evidence="12 13" key="1">
    <citation type="submission" date="2014-11" db="EMBL/GenBank/DDBJ databases">
        <authorList>
            <person name="Wibberg Daniel"/>
        </authorList>
    </citation>
    <scope>NUCLEOTIDE SEQUENCE [LARGE SCALE GENOMIC DNA]</scope>
    <source>
        <strain evidence="12">Rhizoctonia solani AG1-IB 7/3/14</strain>
    </source>
</reference>
<organism evidence="12 13">
    <name type="scientific">Thanatephorus cucumeris (strain AG1-IB / isolate 7/3/14)</name>
    <name type="common">Lettuce bottom rot fungus</name>
    <name type="synonym">Rhizoctonia solani</name>
    <dbReference type="NCBI Taxonomy" id="1108050"/>
    <lineage>
        <taxon>Eukaryota</taxon>
        <taxon>Fungi</taxon>
        <taxon>Dikarya</taxon>
        <taxon>Basidiomycota</taxon>
        <taxon>Agaricomycotina</taxon>
        <taxon>Agaricomycetes</taxon>
        <taxon>Cantharellales</taxon>
        <taxon>Ceratobasidiaceae</taxon>
        <taxon>Rhizoctonia</taxon>
        <taxon>Rhizoctonia solani AG-1</taxon>
    </lineage>
</organism>
<keyword evidence="4" id="KW-0146">Chitin degradation</keyword>
<evidence type="ECO:0000313" key="12">
    <source>
        <dbReference type="EMBL" id="CEL61305.1"/>
    </source>
</evidence>
<dbReference type="OrthoDB" id="73875at2759"/>
<proteinExistence type="inferred from homology"/>
<dbReference type="PROSITE" id="PS01095">
    <property type="entry name" value="GH18_1"/>
    <property type="match status" value="1"/>
</dbReference>
<dbReference type="InterPro" id="IPR001223">
    <property type="entry name" value="Glyco_hydro18_cat"/>
</dbReference>
<comment type="catalytic activity">
    <reaction evidence="1">
        <text>Random endo-hydrolysis of N-acetyl-beta-D-glucosaminide (1-&gt;4)-beta-linkages in chitin and chitodextrins.</text>
        <dbReference type="EC" id="3.2.1.14"/>
    </reaction>
</comment>
<dbReference type="InterPro" id="IPR001579">
    <property type="entry name" value="Glyco_hydro_18_chit_AS"/>
</dbReference>
<dbReference type="PROSITE" id="PS51910">
    <property type="entry name" value="GH18_2"/>
    <property type="match status" value="1"/>
</dbReference>
<dbReference type="InterPro" id="IPR011583">
    <property type="entry name" value="Chitinase_II/V-like_cat"/>
</dbReference>
<evidence type="ECO:0000256" key="8">
    <source>
        <dbReference type="ARBA" id="ARBA00023326"/>
    </source>
</evidence>
<dbReference type="GO" id="GO:0000272">
    <property type="term" value="P:polysaccharide catabolic process"/>
    <property type="evidence" value="ECO:0007669"/>
    <property type="project" value="UniProtKB-KW"/>
</dbReference>